<comment type="caution">
    <text evidence="2">The sequence shown here is derived from an EMBL/GenBank/DDBJ whole genome shotgun (WGS) entry which is preliminary data.</text>
</comment>
<keyword evidence="3" id="KW-1185">Reference proteome</keyword>
<evidence type="ECO:0000256" key="1">
    <source>
        <dbReference type="SAM" id="MobiDB-lite"/>
    </source>
</evidence>
<protein>
    <submittedName>
        <fullName evidence="2">Uncharacterized protein</fullName>
    </submittedName>
</protein>
<feature type="compositionally biased region" description="Basic and acidic residues" evidence="1">
    <location>
        <begin position="167"/>
        <end position="178"/>
    </location>
</feature>
<feature type="compositionally biased region" description="Low complexity" evidence="1">
    <location>
        <begin position="180"/>
        <end position="210"/>
    </location>
</feature>
<feature type="region of interest" description="Disordered" evidence="1">
    <location>
        <begin position="75"/>
        <end position="114"/>
    </location>
</feature>
<name>A0A1E5RNJ7_9ASCO</name>
<accession>A0A1E5RNJ7</accession>
<gene>
    <name evidence="2" type="ORF">AWRI3579_g958</name>
</gene>
<dbReference type="InParanoid" id="A0A1E5RNJ7"/>
<sequence>MAISKLFKKTFNLIYTSTTGESLSIQEAPEQPFVSTNTTAVGPSTKLNTKGFEAFDRSFNDKKFFKAFHIEHKNAKDGDSKTTSKPSKSSRLAKKNTNSKEQKAKNTDPKAPNNSLTYIYLISEHLEKYKSSSQEHKGLSRGSSCDSVLSGSTQEEIIISALTSNQRKAEEHLKKRETNSSSGSSDLIIGITNKSTNNNINNNNNHINSDSDSDTDRSTKKNIDIFHKIKKIDPILVEPINIVDIGNHKIPGKEQKKETNQQFNQPSKKNMNERIVKILNLEKEKQDMEESSEGENRHKDTAEDGVCAVDHLANSLDHQTSDALKKARMKTIKGTYYIFFPPKKIFWRSINR</sequence>
<dbReference type="AlphaFoldDB" id="A0A1E5RNJ7"/>
<dbReference type="EMBL" id="LPNM01000005">
    <property type="protein sequence ID" value="OEJ88465.1"/>
    <property type="molecule type" value="Genomic_DNA"/>
</dbReference>
<dbReference type="Proteomes" id="UP000095728">
    <property type="component" value="Unassembled WGS sequence"/>
</dbReference>
<organism evidence="2 3">
    <name type="scientific">Hanseniaspora osmophila</name>
    <dbReference type="NCBI Taxonomy" id="56408"/>
    <lineage>
        <taxon>Eukaryota</taxon>
        <taxon>Fungi</taxon>
        <taxon>Dikarya</taxon>
        <taxon>Ascomycota</taxon>
        <taxon>Saccharomycotina</taxon>
        <taxon>Saccharomycetes</taxon>
        <taxon>Saccharomycodales</taxon>
        <taxon>Saccharomycodaceae</taxon>
        <taxon>Hanseniaspora</taxon>
    </lineage>
</organism>
<evidence type="ECO:0000313" key="3">
    <source>
        <dbReference type="Proteomes" id="UP000095728"/>
    </source>
</evidence>
<feature type="compositionally biased region" description="Basic and acidic residues" evidence="1">
    <location>
        <begin position="98"/>
        <end position="108"/>
    </location>
</feature>
<evidence type="ECO:0000313" key="2">
    <source>
        <dbReference type="EMBL" id="OEJ88465.1"/>
    </source>
</evidence>
<proteinExistence type="predicted"/>
<feature type="region of interest" description="Disordered" evidence="1">
    <location>
        <begin position="163"/>
        <end position="218"/>
    </location>
</feature>
<reference evidence="3" key="1">
    <citation type="journal article" date="2016" name="Genome Announc.">
        <title>Genome sequences of three species of Hanseniaspora isolated from spontaneous wine fermentations.</title>
        <authorList>
            <person name="Sternes P.R."/>
            <person name="Lee D."/>
            <person name="Kutyna D.R."/>
            <person name="Borneman A.R."/>
        </authorList>
    </citation>
    <scope>NUCLEOTIDE SEQUENCE [LARGE SCALE GENOMIC DNA]</scope>
    <source>
        <strain evidence="3">AWRI3579</strain>
    </source>
</reference>